<accession>A0ABP7H8G2</accession>
<sequence>MERHAFSHYFCPISGMTVTLSRTPGSDSPNDQGRMAAKGAKSGTPITPSVGREESTRAADINGHSALDMVNARANGGATSV</sequence>
<reference evidence="3" key="1">
    <citation type="journal article" date="2019" name="Int. J. Syst. Evol. Microbiol.">
        <title>The Global Catalogue of Microorganisms (GCM) 10K type strain sequencing project: providing services to taxonomists for standard genome sequencing and annotation.</title>
        <authorList>
            <consortium name="The Broad Institute Genomics Platform"/>
            <consortium name="The Broad Institute Genome Sequencing Center for Infectious Disease"/>
            <person name="Wu L."/>
            <person name="Ma J."/>
        </authorList>
    </citation>
    <scope>NUCLEOTIDE SEQUENCE [LARGE SCALE GENOMIC DNA]</scope>
    <source>
        <strain evidence="3">JCM 16908</strain>
    </source>
</reference>
<gene>
    <name evidence="2" type="ORF">GCM10022226_00470</name>
</gene>
<evidence type="ECO:0000313" key="2">
    <source>
        <dbReference type="EMBL" id="GAA3786279.1"/>
    </source>
</evidence>
<feature type="compositionally biased region" description="Polar residues" evidence="1">
    <location>
        <begin position="21"/>
        <end position="31"/>
    </location>
</feature>
<dbReference type="Proteomes" id="UP001500888">
    <property type="component" value="Unassembled WGS sequence"/>
</dbReference>
<comment type="caution">
    <text evidence="2">The sequence shown here is derived from an EMBL/GenBank/DDBJ whole genome shotgun (WGS) entry which is preliminary data.</text>
</comment>
<dbReference type="EMBL" id="BAAAZR010000001">
    <property type="protein sequence ID" value="GAA3786279.1"/>
    <property type="molecule type" value="Genomic_DNA"/>
</dbReference>
<feature type="region of interest" description="Disordered" evidence="1">
    <location>
        <begin position="21"/>
        <end position="54"/>
    </location>
</feature>
<evidence type="ECO:0000256" key="1">
    <source>
        <dbReference type="SAM" id="MobiDB-lite"/>
    </source>
</evidence>
<organism evidence="2 3">
    <name type="scientific">Sphaerisporangium flaviroseum</name>
    <dbReference type="NCBI Taxonomy" id="509199"/>
    <lineage>
        <taxon>Bacteria</taxon>
        <taxon>Bacillati</taxon>
        <taxon>Actinomycetota</taxon>
        <taxon>Actinomycetes</taxon>
        <taxon>Streptosporangiales</taxon>
        <taxon>Streptosporangiaceae</taxon>
        <taxon>Sphaerisporangium</taxon>
    </lineage>
</organism>
<keyword evidence="3" id="KW-1185">Reference proteome</keyword>
<protein>
    <submittedName>
        <fullName evidence="2">Uncharacterized protein</fullName>
    </submittedName>
</protein>
<proteinExistence type="predicted"/>
<evidence type="ECO:0000313" key="3">
    <source>
        <dbReference type="Proteomes" id="UP001500888"/>
    </source>
</evidence>
<name>A0ABP7H8G2_9ACTN</name>
<dbReference type="RefSeq" id="WP_344932670.1">
    <property type="nucleotide sequence ID" value="NZ_BAAAZR010000001.1"/>
</dbReference>